<dbReference type="AlphaFoldDB" id="A0A4R7URS6"/>
<keyword evidence="2" id="KW-1185">Reference proteome</keyword>
<evidence type="ECO:0000313" key="1">
    <source>
        <dbReference type="EMBL" id="TDV37782.1"/>
    </source>
</evidence>
<evidence type="ECO:0000313" key="2">
    <source>
        <dbReference type="Proteomes" id="UP000294927"/>
    </source>
</evidence>
<dbReference type="RefSeq" id="WP_208298034.1">
    <property type="nucleotide sequence ID" value="NZ_SOCP01000028.1"/>
</dbReference>
<name>A0A4R7URS6_9PSEU</name>
<organism evidence="1 2">
    <name type="scientific">Actinophytocola oryzae</name>
    <dbReference type="NCBI Taxonomy" id="502181"/>
    <lineage>
        <taxon>Bacteria</taxon>
        <taxon>Bacillati</taxon>
        <taxon>Actinomycetota</taxon>
        <taxon>Actinomycetes</taxon>
        <taxon>Pseudonocardiales</taxon>
        <taxon>Pseudonocardiaceae</taxon>
    </lineage>
</organism>
<accession>A0A4R7URS6</accession>
<comment type="caution">
    <text evidence="1">The sequence shown here is derived from an EMBL/GenBank/DDBJ whole genome shotgun (WGS) entry which is preliminary data.</text>
</comment>
<sequence length="49" mass="5282">MTVEQIGKDFGVVDERVVGRITADLTAFYAHAAGSSATCPDARPDREEQ</sequence>
<dbReference type="Proteomes" id="UP000294927">
    <property type="component" value="Unassembled WGS sequence"/>
</dbReference>
<gene>
    <name evidence="1" type="ORF">CLV71_12846</name>
</gene>
<proteinExistence type="predicted"/>
<dbReference type="EMBL" id="SOCP01000028">
    <property type="protein sequence ID" value="TDV37782.1"/>
    <property type="molecule type" value="Genomic_DNA"/>
</dbReference>
<reference evidence="1 2" key="1">
    <citation type="submission" date="2019-03" db="EMBL/GenBank/DDBJ databases">
        <title>Genomic Encyclopedia of Archaeal and Bacterial Type Strains, Phase II (KMG-II): from individual species to whole genera.</title>
        <authorList>
            <person name="Goeker M."/>
        </authorList>
    </citation>
    <scope>NUCLEOTIDE SEQUENCE [LARGE SCALE GENOMIC DNA]</scope>
    <source>
        <strain evidence="1 2">DSM 45499</strain>
    </source>
</reference>
<protein>
    <submittedName>
        <fullName evidence="1">Uncharacterized protein</fullName>
    </submittedName>
</protein>